<dbReference type="Proteomes" id="UP000039865">
    <property type="component" value="Unassembled WGS sequence"/>
</dbReference>
<keyword evidence="4" id="KW-0479">Metal-binding</keyword>
<keyword evidence="5" id="KW-0378">Hydrolase</keyword>
<dbReference type="EMBL" id="CCKQ01010023">
    <property type="protein sequence ID" value="CDW81516.1"/>
    <property type="molecule type" value="Genomic_DNA"/>
</dbReference>
<dbReference type="AlphaFoldDB" id="A0A078AHX7"/>
<evidence type="ECO:0000256" key="5">
    <source>
        <dbReference type="ARBA" id="ARBA00022801"/>
    </source>
</evidence>
<accession>A0A078AHX7</accession>
<dbReference type="InParanoid" id="A0A078AHX7"/>
<comment type="cofactor">
    <cofactor evidence="1">
        <name>Mg(2+)</name>
        <dbReference type="ChEBI" id="CHEBI:18420"/>
    </cofactor>
</comment>
<dbReference type="Pfam" id="PF00719">
    <property type="entry name" value="Pyrophosphatase"/>
    <property type="match status" value="1"/>
</dbReference>
<dbReference type="Gene3D" id="3.90.80.10">
    <property type="entry name" value="Inorganic pyrophosphatase"/>
    <property type="match status" value="1"/>
</dbReference>
<evidence type="ECO:0000256" key="1">
    <source>
        <dbReference type="ARBA" id="ARBA00001946"/>
    </source>
</evidence>
<proteinExistence type="inferred from homology"/>
<keyword evidence="8" id="KW-1185">Reference proteome</keyword>
<protein>
    <recommendedName>
        <fullName evidence="3">inorganic diphosphatase</fullName>
        <ecNumber evidence="3">3.6.1.1</ecNumber>
    </recommendedName>
</protein>
<name>A0A078AHX7_STYLE</name>
<dbReference type="PROSITE" id="PS00387">
    <property type="entry name" value="PPASE"/>
    <property type="match status" value="1"/>
</dbReference>
<evidence type="ECO:0000313" key="8">
    <source>
        <dbReference type="Proteomes" id="UP000039865"/>
    </source>
</evidence>
<evidence type="ECO:0000256" key="2">
    <source>
        <dbReference type="ARBA" id="ARBA00006220"/>
    </source>
</evidence>
<dbReference type="GO" id="GO:0005737">
    <property type="term" value="C:cytoplasm"/>
    <property type="evidence" value="ECO:0007669"/>
    <property type="project" value="InterPro"/>
</dbReference>
<evidence type="ECO:0000256" key="6">
    <source>
        <dbReference type="ARBA" id="ARBA00022842"/>
    </source>
</evidence>
<organism evidence="7 8">
    <name type="scientific">Stylonychia lemnae</name>
    <name type="common">Ciliate</name>
    <dbReference type="NCBI Taxonomy" id="5949"/>
    <lineage>
        <taxon>Eukaryota</taxon>
        <taxon>Sar</taxon>
        <taxon>Alveolata</taxon>
        <taxon>Ciliophora</taxon>
        <taxon>Intramacronucleata</taxon>
        <taxon>Spirotrichea</taxon>
        <taxon>Stichotrichia</taxon>
        <taxon>Sporadotrichida</taxon>
        <taxon>Oxytrichidae</taxon>
        <taxon>Stylonychinae</taxon>
        <taxon>Stylonychia</taxon>
    </lineage>
</organism>
<keyword evidence="6" id="KW-0460">Magnesium</keyword>
<dbReference type="InterPro" id="IPR008162">
    <property type="entry name" value="Pyrophosphatase"/>
</dbReference>
<evidence type="ECO:0000256" key="4">
    <source>
        <dbReference type="ARBA" id="ARBA00022723"/>
    </source>
</evidence>
<dbReference type="GO" id="GO:0006796">
    <property type="term" value="P:phosphate-containing compound metabolic process"/>
    <property type="evidence" value="ECO:0007669"/>
    <property type="project" value="InterPro"/>
</dbReference>
<reference evidence="7 8" key="1">
    <citation type="submission" date="2014-06" db="EMBL/GenBank/DDBJ databases">
        <authorList>
            <person name="Swart Estienne"/>
        </authorList>
    </citation>
    <scope>NUCLEOTIDE SEQUENCE [LARGE SCALE GENOMIC DNA]</scope>
    <source>
        <strain evidence="7 8">130c</strain>
    </source>
</reference>
<comment type="similarity">
    <text evidence="2">Belongs to the PPase family.</text>
</comment>
<dbReference type="GO" id="GO:0004427">
    <property type="term" value="F:inorganic diphosphate phosphatase activity"/>
    <property type="evidence" value="ECO:0007669"/>
    <property type="project" value="UniProtKB-EC"/>
</dbReference>
<dbReference type="GO" id="GO:0000287">
    <property type="term" value="F:magnesium ion binding"/>
    <property type="evidence" value="ECO:0007669"/>
    <property type="project" value="InterPro"/>
</dbReference>
<evidence type="ECO:0000256" key="3">
    <source>
        <dbReference type="ARBA" id="ARBA00012146"/>
    </source>
</evidence>
<sequence>MEVATTEELTPVKQDIKKDKQSGQQVLRFYGKEPPFNYGMIPQTWENNKHLDKDTQCYGDNDPLDIVELGRKDMQSCSVTDVKVLGAICLIDQGELDWKILTMNVEDSKYLKIRNIDDFTQQHPGAVKEIFEWFRMIKTYDGKPQNRFGHDEKVLSVEKTLEIICDNNGFYRKLVAGKLPNDSNFWLKHQDAHKI</sequence>
<dbReference type="OMA" id="CASQYNA"/>
<dbReference type="InterPro" id="IPR036649">
    <property type="entry name" value="Pyrophosphatase_sf"/>
</dbReference>
<evidence type="ECO:0000313" key="7">
    <source>
        <dbReference type="EMBL" id="CDW81516.1"/>
    </source>
</evidence>
<dbReference type="PANTHER" id="PTHR10286">
    <property type="entry name" value="INORGANIC PYROPHOSPHATASE"/>
    <property type="match status" value="1"/>
</dbReference>
<gene>
    <name evidence="7" type="primary">Contig13978.g14915</name>
    <name evidence="7" type="ORF">STYLEM_10535</name>
</gene>
<dbReference type="OrthoDB" id="1608002at2759"/>
<dbReference type="EC" id="3.6.1.1" evidence="3"/>
<dbReference type="SUPFAM" id="SSF50324">
    <property type="entry name" value="Inorganic pyrophosphatase"/>
    <property type="match status" value="1"/>
</dbReference>